<evidence type="ECO:0000256" key="2">
    <source>
        <dbReference type="SAM" id="MobiDB-lite"/>
    </source>
</evidence>
<comment type="caution">
    <text evidence="3">The sequence shown here is derived from an EMBL/GenBank/DDBJ whole genome shotgun (WGS) entry which is preliminary data.</text>
</comment>
<gene>
    <name evidence="3" type="ORF">CYNAS_LOCUS3215</name>
</gene>
<feature type="coiled-coil region" evidence="1">
    <location>
        <begin position="40"/>
        <end position="67"/>
    </location>
</feature>
<dbReference type="EMBL" id="CATQJL010000001">
    <property type="protein sequence ID" value="CAJ0591232.1"/>
    <property type="molecule type" value="Genomic_DNA"/>
</dbReference>
<keyword evidence="1" id="KW-0175">Coiled coil</keyword>
<dbReference type="AlphaFoldDB" id="A0AA36GED1"/>
<dbReference type="Proteomes" id="UP001176961">
    <property type="component" value="Unassembled WGS sequence"/>
</dbReference>
<organism evidence="3 4">
    <name type="scientific">Cylicocyclus nassatus</name>
    <name type="common">Nematode worm</name>
    <dbReference type="NCBI Taxonomy" id="53992"/>
    <lineage>
        <taxon>Eukaryota</taxon>
        <taxon>Metazoa</taxon>
        <taxon>Ecdysozoa</taxon>
        <taxon>Nematoda</taxon>
        <taxon>Chromadorea</taxon>
        <taxon>Rhabditida</taxon>
        <taxon>Rhabditina</taxon>
        <taxon>Rhabditomorpha</taxon>
        <taxon>Strongyloidea</taxon>
        <taxon>Strongylidae</taxon>
        <taxon>Cylicocyclus</taxon>
    </lineage>
</organism>
<protein>
    <submittedName>
        <fullName evidence="3">Uncharacterized protein</fullName>
    </submittedName>
</protein>
<evidence type="ECO:0000313" key="3">
    <source>
        <dbReference type="EMBL" id="CAJ0591232.1"/>
    </source>
</evidence>
<name>A0AA36GED1_CYLNA</name>
<sequence>MNNHVMQMSLSSRNGYHLFVYCLNKKPGHHYQMPNKNNDSSSERASIDELKEEAKKLVKKIQDHFLAIEEHRKKDRELWRSLNRRLESLEEVKSERGKRRIRRSRKSKEGH</sequence>
<proteinExistence type="predicted"/>
<accession>A0AA36GED1</accession>
<feature type="region of interest" description="Disordered" evidence="2">
    <location>
        <begin position="91"/>
        <end position="111"/>
    </location>
</feature>
<evidence type="ECO:0000256" key="1">
    <source>
        <dbReference type="SAM" id="Coils"/>
    </source>
</evidence>
<evidence type="ECO:0000313" key="4">
    <source>
        <dbReference type="Proteomes" id="UP001176961"/>
    </source>
</evidence>
<reference evidence="3" key="1">
    <citation type="submission" date="2023-07" db="EMBL/GenBank/DDBJ databases">
        <authorList>
            <consortium name="CYATHOMIX"/>
        </authorList>
    </citation>
    <scope>NUCLEOTIDE SEQUENCE</scope>
    <source>
        <strain evidence="3">N/A</strain>
    </source>
</reference>
<feature type="compositionally biased region" description="Basic residues" evidence="2">
    <location>
        <begin position="96"/>
        <end position="111"/>
    </location>
</feature>
<keyword evidence="4" id="KW-1185">Reference proteome</keyword>